<sequence>MHADPFHPSAPRSSGDPDHDELFAFLQEKAAQPAKECAIKPLSWPARLAVALAAIAIVLFIAATFLEGLARADARPAGCNGLTESACQALMSEGGAQ</sequence>
<proteinExistence type="predicted"/>
<organism evidence="2 3">
    <name type="scientific">Paracoccus hibiscisoli</name>
    <dbReference type="NCBI Taxonomy" id="2023261"/>
    <lineage>
        <taxon>Bacteria</taxon>
        <taxon>Pseudomonadati</taxon>
        <taxon>Pseudomonadota</taxon>
        <taxon>Alphaproteobacteria</taxon>
        <taxon>Rhodobacterales</taxon>
        <taxon>Paracoccaceae</taxon>
        <taxon>Paracoccus</taxon>
    </lineage>
</organism>
<reference evidence="2 3" key="1">
    <citation type="submission" date="2019-04" db="EMBL/GenBank/DDBJ databases">
        <authorList>
            <person name="Li J."/>
        </authorList>
    </citation>
    <scope>NUCLEOTIDE SEQUENCE [LARGE SCALE GENOMIC DNA]</scope>
    <source>
        <strain evidence="2 3">CCTCC AB2016182</strain>
    </source>
</reference>
<evidence type="ECO:0000313" key="3">
    <source>
        <dbReference type="Proteomes" id="UP000306223"/>
    </source>
</evidence>
<keyword evidence="1" id="KW-0812">Transmembrane</keyword>
<dbReference type="EMBL" id="SUNH01000007">
    <property type="protein sequence ID" value="TJZ85805.1"/>
    <property type="molecule type" value="Genomic_DNA"/>
</dbReference>
<dbReference type="Proteomes" id="UP000306223">
    <property type="component" value="Unassembled WGS sequence"/>
</dbReference>
<dbReference type="RefSeq" id="WP_136855730.1">
    <property type="nucleotide sequence ID" value="NZ_SUNH01000007.1"/>
</dbReference>
<feature type="transmembrane region" description="Helical" evidence="1">
    <location>
        <begin position="48"/>
        <end position="66"/>
    </location>
</feature>
<gene>
    <name evidence="2" type="ORF">FA740_05240</name>
</gene>
<protein>
    <submittedName>
        <fullName evidence="2">Uncharacterized protein</fullName>
    </submittedName>
</protein>
<dbReference type="AlphaFoldDB" id="A0A4U0QUP0"/>
<keyword evidence="1" id="KW-1133">Transmembrane helix</keyword>
<keyword evidence="1" id="KW-0472">Membrane</keyword>
<evidence type="ECO:0000313" key="2">
    <source>
        <dbReference type="EMBL" id="TJZ85805.1"/>
    </source>
</evidence>
<evidence type="ECO:0000256" key="1">
    <source>
        <dbReference type="SAM" id="Phobius"/>
    </source>
</evidence>
<comment type="caution">
    <text evidence="2">The sequence shown here is derived from an EMBL/GenBank/DDBJ whole genome shotgun (WGS) entry which is preliminary data.</text>
</comment>
<accession>A0A4U0QUP0</accession>
<keyword evidence="3" id="KW-1185">Reference proteome</keyword>
<name>A0A4U0QUP0_9RHOB</name>